<dbReference type="AlphaFoldDB" id="A0A0A8UU21"/>
<dbReference type="STRING" id="449.LHA_1536"/>
<dbReference type="EMBL" id="LN681225">
    <property type="protein sequence ID" value="CEK10577.1"/>
    <property type="molecule type" value="Genomic_DNA"/>
</dbReference>
<dbReference type="SUPFAM" id="SSF48403">
    <property type="entry name" value="Ankyrin repeat"/>
    <property type="match status" value="1"/>
</dbReference>
<dbReference type="PATRIC" id="fig|449.7.peg.757"/>
<gene>
    <name evidence="1" type="ORF">LHA_1536</name>
</gene>
<dbReference type="KEGG" id="lha:LHA_1536"/>
<dbReference type="RefSeq" id="WP_045105927.1">
    <property type="nucleotide sequence ID" value="NZ_LN681225.1"/>
</dbReference>
<dbReference type="OrthoDB" id="5631262at2"/>
<dbReference type="HOGENOM" id="CLU_343825_0_0_6"/>
<sequence length="823" mass="94448">MYDIIVCFDEKKMGYGDILFAAKLAHQLKNSLINQGKLAGNIYLVCHNDKRGLAKLESSKADCEFGINFVLFEEIDKLIYSGKIKPAVIIDAPAPMPMKITCPNAYVIISLEYTYGPFLAAKLGNSYQHAPEEKQLSYQEELEKFENGMLKQYKNKDKVVLRTGLLNILDEHGVIPSPRLVAFGNLLHSNETQHNAAEIDEQKQTFFSTLPQKTRKCIFSAEAKAQWTQYEQNNHLTFGYGYAGSQDFLSIHQAYVKDRTKNEDVFIVSTNTNLSKRLELLIDSLKNDGFTKVIYHDYDTGTEQTLYESGKQGRSYRLIHSKQGLTHPEVESLFAISGDLSLATGDQSFVEAILTNKKICYDCFPHKDMLYSAYQDLGDTYSPATQEALKLMRLSSSIQSVWSPDVLERLASLLHNRTVERELSAINQDIRNRESLVTTYLHAVEEHLPEITHPIDLAIINNAFKKSMLAEANYPYHLFLAIRYGRKEIVRDLLNNQVDCLTATDLLGNNAFIIAAQYQHYDLLKLLIQHAEKNGISFTQITSPNNHFACYTIFDYLPKTITENPDRMADLFSSYTSDAQQSPKNHSADTNNKHSDTLMDMGIFKEQNKWLILKDHLEKTFCNINENDGLQKLKPFLIVAREYLRDKPKFLASYKEVHSDCEKLECDENWIYSHRMDYLKMRKEVEFFIEAQPLLSEKLGLQWLPLPPPSLWQAMELQLMLHSWKKADESELPELMFPYLVVMREYCKNHSEESDLIAITSLCNELNIPEDWPQHNKEAFANCCSIVSCFIKENNELTKYSSADDAILKESKLSTDSIHIRLF</sequence>
<organism evidence="1 2">
    <name type="scientific">Legionella hackeliae</name>
    <dbReference type="NCBI Taxonomy" id="449"/>
    <lineage>
        <taxon>Bacteria</taxon>
        <taxon>Pseudomonadati</taxon>
        <taxon>Pseudomonadota</taxon>
        <taxon>Gammaproteobacteria</taxon>
        <taxon>Legionellales</taxon>
        <taxon>Legionellaceae</taxon>
        <taxon>Legionella</taxon>
    </lineage>
</organism>
<accession>A0A0A8UU21</accession>
<protein>
    <submittedName>
        <fullName evidence="1">Uncharacterized protein</fullName>
    </submittedName>
</protein>
<dbReference type="Pfam" id="PF12796">
    <property type="entry name" value="Ank_2"/>
    <property type="match status" value="1"/>
</dbReference>
<evidence type="ECO:0000313" key="2">
    <source>
        <dbReference type="Proteomes" id="UP000032803"/>
    </source>
</evidence>
<name>A0A0A8UU21_LEGHA</name>
<evidence type="ECO:0000313" key="1">
    <source>
        <dbReference type="EMBL" id="CEK10577.1"/>
    </source>
</evidence>
<dbReference type="InterPro" id="IPR036770">
    <property type="entry name" value="Ankyrin_rpt-contain_sf"/>
</dbReference>
<dbReference type="Gene3D" id="1.25.40.20">
    <property type="entry name" value="Ankyrin repeat-containing domain"/>
    <property type="match status" value="1"/>
</dbReference>
<proteinExistence type="predicted"/>
<keyword evidence="2" id="KW-1185">Reference proteome</keyword>
<dbReference type="Proteomes" id="UP000032803">
    <property type="component" value="Chromosome I"/>
</dbReference>
<reference evidence="2" key="1">
    <citation type="submission" date="2014-09" db="EMBL/GenBank/DDBJ databases">
        <authorList>
            <person name="Gomez-Valero L."/>
        </authorList>
    </citation>
    <scope>NUCLEOTIDE SEQUENCE [LARGE SCALE GENOMIC DNA]</scope>
    <source>
        <strain evidence="2">ATCC35250</strain>
    </source>
</reference>
<dbReference type="InterPro" id="IPR002110">
    <property type="entry name" value="Ankyrin_rpt"/>
</dbReference>